<dbReference type="EMBL" id="FOZS01000002">
    <property type="protein sequence ID" value="SFS78938.1"/>
    <property type="molecule type" value="Genomic_DNA"/>
</dbReference>
<protein>
    <recommendedName>
        <fullName evidence="3">Pyridoxamine 5'-phosphate oxidase</fullName>
    </recommendedName>
</protein>
<dbReference type="RefSeq" id="WP_092905232.1">
    <property type="nucleotide sequence ID" value="NZ_FOZS01000002.1"/>
</dbReference>
<dbReference type="SUPFAM" id="SSF50475">
    <property type="entry name" value="FMN-binding split barrel"/>
    <property type="match status" value="1"/>
</dbReference>
<gene>
    <name evidence="1" type="ORF">SAMN04488556_2831</name>
</gene>
<accession>A0A1I6SQ63</accession>
<reference evidence="2" key="1">
    <citation type="submission" date="2016-10" db="EMBL/GenBank/DDBJ databases">
        <authorList>
            <person name="Varghese N."/>
            <person name="Submissions S."/>
        </authorList>
    </citation>
    <scope>NUCLEOTIDE SEQUENCE [LARGE SCALE GENOMIC DNA]</scope>
    <source>
        <strain evidence="2">DSM 22427</strain>
    </source>
</reference>
<evidence type="ECO:0000313" key="2">
    <source>
        <dbReference type="Proteomes" id="UP000199199"/>
    </source>
</evidence>
<proteinExistence type="predicted"/>
<dbReference type="OrthoDB" id="139492at2157"/>
<organism evidence="1 2">
    <name type="scientific">Halostagnicola kamekurae</name>
    <dbReference type="NCBI Taxonomy" id="619731"/>
    <lineage>
        <taxon>Archaea</taxon>
        <taxon>Methanobacteriati</taxon>
        <taxon>Methanobacteriota</taxon>
        <taxon>Stenosarchaea group</taxon>
        <taxon>Halobacteria</taxon>
        <taxon>Halobacteriales</taxon>
        <taxon>Natrialbaceae</taxon>
        <taxon>Halostagnicola</taxon>
    </lineage>
</organism>
<evidence type="ECO:0000313" key="1">
    <source>
        <dbReference type="EMBL" id="SFS78938.1"/>
    </source>
</evidence>
<dbReference type="AlphaFoldDB" id="A0A1I6SQ63"/>
<keyword evidence="2" id="KW-1185">Reference proteome</keyword>
<dbReference type="InterPro" id="IPR012349">
    <property type="entry name" value="Split_barrel_FMN-bd"/>
</dbReference>
<dbReference type="Proteomes" id="UP000199199">
    <property type="component" value="Unassembled WGS sequence"/>
</dbReference>
<dbReference type="Gene3D" id="2.30.110.10">
    <property type="entry name" value="Electron Transport, Fmn-binding Protein, Chain A"/>
    <property type="match status" value="1"/>
</dbReference>
<evidence type="ECO:0008006" key="3">
    <source>
        <dbReference type="Google" id="ProtNLM"/>
    </source>
</evidence>
<sequence>MNVRGSLSSEAIQQFLSAQTIPIRLGCQTPAGTPWMLSMWYRPRVLENDGSSEWVLECATGKEAKVVTYLTETPELSFEVSTNHPPYRGVRGWGTATVEPDPEKNVLRSLVERYLGGTDSKLAQDLLDEDRDEVTISIEPATVYGWDFSDRMRDVANGSETRG</sequence>
<name>A0A1I6SQ63_9EURY</name>